<evidence type="ECO:0000313" key="1">
    <source>
        <dbReference type="EMBL" id="RFB05859.1"/>
    </source>
</evidence>
<gene>
    <name evidence="1" type="ORF">DX908_11620</name>
</gene>
<dbReference type="RefSeq" id="WP_116392491.1">
    <property type="nucleotide sequence ID" value="NZ_QUQO01000001.1"/>
</dbReference>
<protein>
    <submittedName>
        <fullName evidence="1">DNA topology modulation protein FlaR</fullName>
    </submittedName>
</protein>
<dbReference type="InterPro" id="IPR052922">
    <property type="entry name" value="Cytidylate_Kinase-2"/>
</dbReference>
<dbReference type="InParanoid" id="A0A371RK80"/>
<dbReference type="Proteomes" id="UP000264589">
    <property type="component" value="Unassembled WGS sequence"/>
</dbReference>
<dbReference type="PANTHER" id="PTHR37816:SF3">
    <property type="entry name" value="MODULATES DNA TOPOLOGY"/>
    <property type="match status" value="1"/>
</dbReference>
<dbReference type="SUPFAM" id="SSF52540">
    <property type="entry name" value="P-loop containing nucleoside triphosphate hydrolases"/>
    <property type="match status" value="1"/>
</dbReference>
<proteinExistence type="predicted"/>
<comment type="caution">
    <text evidence="1">The sequence shown here is derived from an EMBL/GenBank/DDBJ whole genome shotgun (WGS) entry which is preliminary data.</text>
</comment>
<keyword evidence="2" id="KW-1185">Reference proteome</keyword>
<dbReference type="PANTHER" id="PTHR37816">
    <property type="entry name" value="YALI0E33011P"/>
    <property type="match status" value="1"/>
</dbReference>
<sequence length="174" mass="19983">MELHRIMIIGGAGAGKSTLARQIGERLSLPVIHLDAVFWQPGWVEPDRDTFNENVRRIIEDESWVIEGNYSATWPERAARADLIVFLDVSTGRRIYRAIHRSLTNYGKTRQDMAPGCVEKFDPAFIKWVADYRWRGRPKTLRLLEDPVVADKAFTLRNKDDVSNFLATLDRLGQ</sequence>
<organism evidence="1 2">
    <name type="scientific">Parvularcula marina</name>
    <dbReference type="NCBI Taxonomy" id="2292771"/>
    <lineage>
        <taxon>Bacteria</taxon>
        <taxon>Pseudomonadati</taxon>
        <taxon>Pseudomonadota</taxon>
        <taxon>Alphaproteobacteria</taxon>
        <taxon>Parvularculales</taxon>
        <taxon>Parvularculaceae</taxon>
        <taxon>Parvularcula</taxon>
    </lineage>
</organism>
<name>A0A371RK80_9PROT</name>
<dbReference type="Gene3D" id="3.40.50.300">
    <property type="entry name" value="P-loop containing nucleotide triphosphate hydrolases"/>
    <property type="match status" value="1"/>
</dbReference>
<dbReference type="InterPro" id="IPR027417">
    <property type="entry name" value="P-loop_NTPase"/>
</dbReference>
<evidence type="ECO:0000313" key="2">
    <source>
        <dbReference type="Proteomes" id="UP000264589"/>
    </source>
</evidence>
<reference evidence="1 2" key="1">
    <citation type="submission" date="2018-08" db="EMBL/GenBank/DDBJ databases">
        <title>Parvularcula sp. SM1705, isolated from surface water of the South Sea China.</title>
        <authorList>
            <person name="Sun L."/>
        </authorList>
    </citation>
    <scope>NUCLEOTIDE SEQUENCE [LARGE SCALE GENOMIC DNA]</scope>
    <source>
        <strain evidence="1 2">SM1705</strain>
    </source>
</reference>
<accession>A0A371RK80</accession>
<dbReference type="AlphaFoldDB" id="A0A371RK80"/>
<dbReference type="EMBL" id="QUQO01000001">
    <property type="protein sequence ID" value="RFB05859.1"/>
    <property type="molecule type" value="Genomic_DNA"/>
</dbReference>
<dbReference type="OrthoDB" id="7210594at2"/>